<sequence>MASNRANKSGFAKDIQQKMQAKYDPELASQCLSWMKTLLKSRGEAAEFTTDGSASNLHAALENGYCLCKLMNILSPGSIPDKKLAKKETMAFKKMELIGLFCDKAKEYGVPQEEVFQTVDLYEQQNLYQVVVCLSSLARKAQKNGHIGFGPKESEENKRDFTDEQLKAGQGIIGLQMGTNKGASQAGMNIGKTRHIVD</sequence>
<dbReference type="InterPro" id="IPR050606">
    <property type="entry name" value="Calponin-like"/>
</dbReference>
<dbReference type="PROSITE" id="PS50021">
    <property type="entry name" value="CH"/>
    <property type="match status" value="1"/>
</dbReference>
<comment type="caution">
    <text evidence="4">The sequence shown here is derived from an EMBL/GenBank/DDBJ whole genome shotgun (WGS) entry which is preliminary data.</text>
</comment>
<dbReference type="PANTHER" id="PTHR47385">
    <property type="entry name" value="CALPONIN"/>
    <property type="match status" value="1"/>
</dbReference>
<dbReference type="InterPro" id="IPR003096">
    <property type="entry name" value="SM22_calponin"/>
</dbReference>
<dbReference type="Pfam" id="PF00402">
    <property type="entry name" value="Calponin"/>
    <property type="match status" value="1"/>
</dbReference>
<reference evidence="4 5" key="1">
    <citation type="submission" date="2024-11" db="EMBL/GenBank/DDBJ databases">
        <title>Chromosome-level genome assembly of the freshwater bivalve Anodonta woodiana.</title>
        <authorList>
            <person name="Chen X."/>
        </authorList>
    </citation>
    <scope>NUCLEOTIDE SEQUENCE [LARGE SCALE GENOMIC DNA]</scope>
    <source>
        <strain evidence="4">MN2024</strain>
        <tissue evidence="4">Gills</tissue>
    </source>
</reference>
<evidence type="ECO:0000259" key="3">
    <source>
        <dbReference type="PROSITE" id="PS50021"/>
    </source>
</evidence>
<evidence type="ECO:0000256" key="2">
    <source>
        <dbReference type="RuleBase" id="RU361224"/>
    </source>
</evidence>
<dbReference type="PROSITE" id="PS01052">
    <property type="entry name" value="CALPONIN_1"/>
    <property type="match status" value="1"/>
</dbReference>
<dbReference type="EMBL" id="JBJQND010000003">
    <property type="protein sequence ID" value="KAL3882822.1"/>
    <property type="molecule type" value="Genomic_DNA"/>
</dbReference>
<evidence type="ECO:0000313" key="5">
    <source>
        <dbReference type="Proteomes" id="UP001634394"/>
    </source>
</evidence>
<dbReference type="InterPro" id="IPR036872">
    <property type="entry name" value="CH_dom_sf"/>
</dbReference>
<dbReference type="InterPro" id="IPR001715">
    <property type="entry name" value="CH_dom"/>
</dbReference>
<dbReference type="SMART" id="SM00033">
    <property type="entry name" value="CH"/>
    <property type="match status" value="1"/>
</dbReference>
<evidence type="ECO:0000313" key="4">
    <source>
        <dbReference type="EMBL" id="KAL3882822.1"/>
    </source>
</evidence>
<organism evidence="4 5">
    <name type="scientific">Sinanodonta woodiana</name>
    <name type="common">Chinese pond mussel</name>
    <name type="synonym">Anodonta woodiana</name>
    <dbReference type="NCBI Taxonomy" id="1069815"/>
    <lineage>
        <taxon>Eukaryota</taxon>
        <taxon>Metazoa</taxon>
        <taxon>Spiralia</taxon>
        <taxon>Lophotrochozoa</taxon>
        <taxon>Mollusca</taxon>
        <taxon>Bivalvia</taxon>
        <taxon>Autobranchia</taxon>
        <taxon>Heteroconchia</taxon>
        <taxon>Palaeoheterodonta</taxon>
        <taxon>Unionida</taxon>
        <taxon>Unionoidea</taxon>
        <taxon>Unionidae</taxon>
        <taxon>Unioninae</taxon>
        <taxon>Sinanodonta</taxon>
    </lineage>
</organism>
<dbReference type="PROSITE" id="PS51122">
    <property type="entry name" value="CALPONIN_2"/>
    <property type="match status" value="1"/>
</dbReference>
<dbReference type="Proteomes" id="UP001634394">
    <property type="component" value="Unassembled WGS sequence"/>
</dbReference>
<name>A0ABD3X9Q3_SINWO</name>
<comment type="similarity">
    <text evidence="1 2">Belongs to the calponin family.</text>
</comment>
<evidence type="ECO:0000256" key="1">
    <source>
        <dbReference type="ARBA" id="ARBA00009631"/>
    </source>
</evidence>
<proteinExistence type="inferred from homology"/>
<protein>
    <recommendedName>
        <fullName evidence="2">Transgelin</fullName>
    </recommendedName>
</protein>
<dbReference type="InterPro" id="IPR000557">
    <property type="entry name" value="Calponin_repeat"/>
</dbReference>
<dbReference type="SUPFAM" id="SSF47576">
    <property type="entry name" value="Calponin-homology domain, CH-domain"/>
    <property type="match status" value="1"/>
</dbReference>
<dbReference type="PANTHER" id="PTHR47385:SF14">
    <property type="entry name" value="TRANSGELIN"/>
    <property type="match status" value="1"/>
</dbReference>
<dbReference type="Gene3D" id="1.10.418.10">
    <property type="entry name" value="Calponin-like domain"/>
    <property type="match status" value="1"/>
</dbReference>
<feature type="domain" description="Calponin-homology (CH)" evidence="3">
    <location>
        <begin position="25"/>
        <end position="142"/>
    </location>
</feature>
<gene>
    <name evidence="4" type="ORF">ACJMK2_029127</name>
</gene>
<accession>A0ABD3X9Q3</accession>
<keyword evidence="5" id="KW-1185">Reference proteome</keyword>
<dbReference type="Pfam" id="PF00307">
    <property type="entry name" value="CH"/>
    <property type="match status" value="1"/>
</dbReference>
<dbReference type="AlphaFoldDB" id="A0ABD3X9Q3"/>
<dbReference type="PRINTS" id="PR00888">
    <property type="entry name" value="SM22CALPONIN"/>
</dbReference>